<dbReference type="STRING" id="1314771.A0A197JZI6"/>
<name>A0A197JZI6_9FUNG</name>
<proteinExistence type="predicted"/>
<evidence type="ECO:0000313" key="3">
    <source>
        <dbReference type="Proteomes" id="UP000078512"/>
    </source>
</evidence>
<accession>A0A197JZI6</accession>
<protein>
    <recommendedName>
        <fullName evidence="4">Granulins domain-containing protein</fullName>
    </recommendedName>
</protein>
<evidence type="ECO:0008006" key="4">
    <source>
        <dbReference type="Google" id="ProtNLM"/>
    </source>
</evidence>
<evidence type="ECO:0000256" key="1">
    <source>
        <dbReference type="SAM" id="SignalP"/>
    </source>
</evidence>
<dbReference type="EMBL" id="KV442038">
    <property type="protein sequence ID" value="OAQ29856.1"/>
    <property type="molecule type" value="Genomic_DNA"/>
</dbReference>
<gene>
    <name evidence="2" type="ORF">K457DRAFT_137440</name>
</gene>
<dbReference type="Proteomes" id="UP000078512">
    <property type="component" value="Unassembled WGS sequence"/>
</dbReference>
<feature type="chain" id="PRO_5008276434" description="Granulins domain-containing protein" evidence="1">
    <location>
        <begin position="19"/>
        <end position="190"/>
    </location>
</feature>
<organism evidence="2 3">
    <name type="scientific">Linnemannia elongata AG-77</name>
    <dbReference type="NCBI Taxonomy" id="1314771"/>
    <lineage>
        <taxon>Eukaryota</taxon>
        <taxon>Fungi</taxon>
        <taxon>Fungi incertae sedis</taxon>
        <taxon>Mucoromycota</taxon>
        <taxon>Mortierellomycotina</taxon>
        <taxon>Mortierellomycetes</taxon>
        <taxon>Mortierellales</taxon>
        <taxon>Mortierellaceae</taxon>
        <taxon>Linnemannia</taxon>
    </lineage>
</organism>
<keyword evidence="3" id="KW-1185">Reference proteome</keyword>
<dbReference type="OrthoDB" id="5358959at2759"/>
<reference evidence="2 3" key="1">
    <citation type="submission" date="2016-05" db="EMBL/GenBank/DDBJ databases">
        <title>Genome sequencing reveals origins of a unique bacterial endosymbiosis in the earliest lineages of terrestrial Fungi.</title>
        <authorList>
            <consortium name="DOE Joint Genome Institute"/>
            <person name="Uehling J."/>
            <person name="Gryganskyi A."/>
            <person name="Hameed K."/>
            <person name="Tschaplinski T."/>
            <person name="Misztal P."/>
            <person name="Wu S."/>
            <person name="Desiro A."/>
            <person name="Vande Pol N."/>
            <person name="Du Z.-Y."/>
            <person name="Zienkiewicz A."/>
            <person name="Zienkiewicz K."/>
            <person name="Morin E."/>
            <person name="Tisserant E."/>
            <person name="Splivallo R."/>
            <person name="Hainaut M."/>
            <person name="Henrissat B."/>
            <person name="Ohm R."/>
            <person name="Kuo A."/>
            <person name="Yan J."/>
            <person name="Lipzen A."/>
            <person name="Nolan M."/>
            <person name="Labutti K."/>
            <person name="Barry K."/>
            <person name="Goldstein A."/>
            <person name="Labbe J."/>
            <person name="Schadt C."/>
            <person name="Tuskan G."/>
            <person name="Grigoriev I."/>
            <person name="Martin F."/>
            <person name="Vilgalys R."/>
            <person name="Bonito G."/>
        </authorList>
    </citation>
    <scope>NUCLEOTIDE SEQUENCE [LARGE SCALE GENOMIC DNA]</scope>
    <source>
        <strain evidence="2 3">AG-77</strain>
    </source>
</reference>
<sequence length="190" mass="19920">MKISFLLSIVALAVAVVADPAAVIEADELHVAPAPMIGNKIVPQSKRSAAEVVEEQIAAAALIFNTVQPLEYNEAGEEAVAYAADNEATGLEARELEKRGVCKKGYGLCSGQNKCCPIGGRCCTRGCCNKGSWCYSTGCCKNSEFGCEGNTCCPRGSQCCRGGGCCKKGYQCWISARGQKGCCPVGKRCA</sequence>
<evidence type="ECO:0000313" key="2">
    <source>
        <dbReference type="EMBL" id="OAQ29856.1"/>
    </source>
</evidence>
<dbReference type="AlphaFoldDB" id="A0A197JZI6"/>
<feature type="signal peptide" evidence="1">
    <location>
        <begin position="1"/>
        <end position="18"/>
    </location>
</feature>
<keyword evidence="1" id="KW-0732">Signal</keyword>